<proteinExistence type="predicted"/>
<protein>
    <submittedName>
        <fullName evidence="2">Cell wall anchor protein</fullName>
    </submittedName>
</protein>
<dbReference type="NCBIfam" id="TIGR01167">
    <property type="entry name" value="LPXTG_anchor"/>
    <property type="match status" value="1"/>
</dbReference>
<reference evidence="2 3" key="1">
    <citation type="submission" date="2015-12" db="EMBL/GenBank/DDBJ databases">
        <title>Bacillus cereus Group isolate.</title>
        <authorList>
            <person name="Kovac J."/>
        </authorList>
    </citation>
    <scope>NUCLEOTIDE SEQUENCE [LARGE SCALE GENOMIC DNA]</scope>
    <source>
        <strain evidence="2 3">FSL W8-0275</strain>
    </source>
</reference>
<feature type="transmembrane region" description="Helical" evidence="1">
    <location>
        <begin position="7"/>
        <end position="29"/>
    </location>
</feature>
<name>A0A150B2M3_BACCE</name>
<evidence type="ECO:0000313" key="3">
    <source>
        <dbReference type="Proteomes" id="UP000075591"/>
    </source>
</evidence>
<feature type="transmembrane region" description="Helical" evidence="1">
    <location>
        <begin position="82"/>
        <end position="100"/>
    </location>
</feature>
<accession>A0A150B2M3</accession>
<keyword evidence="1" id="KW-0812">Transmembrane</keyword>
<gene>
    <name evidence="2" type="ORF">AT274_03830</name>
</gene>
<dbReference type="PATRIC" id="fig|1396.432.peg.3996"/>
<keyword evidence="1" id="KW-1133">Transmembrane helix</keyword>
<evidence type="ECO:0000313" key="2">
    <source>
        <dbReference type="EMBL" id="KXX95791.1"/>
    </source>
</evidence>
<organism evidence="2 3">
    <name type="scientific">Bacillus cereus</name>
    <dbReference type="NCBI Taxonomy" id="1396"/>
    <lineage>
        <taxon>Bacteria</taxon>
        <taxon>Bacillati</taxon>
        <taxon>Bacillota</taxon>
        <taxon>Bacilli</taxon>
        <taxon>Bacillales</taxon>
        <taxon>Bacillaceae</taxon>
        <taxon>Bacillus</taxon>
        <taxon>Bacillus cereus group</taxon>
    </lineage>
</organism>
<dbReference type="EMBL" id="LOMT01000100">
    <property type="protein sequence ID" value="KXX95791.1"/>
    <property type="molecule type" value="Genomic_DNA"/>
</dbReference>
<sequence length="114" mass="12583">MRRGLFLIYVTFTCLTMFLYCETVLAVSMNSKAGITFSNSYKPDITTDSIIPDGSKVVDNTSDDRMNKKLLPKTGGHSSSPVQYVGVGIMLVALAAFLVVRNNNRENRNNVSIQ</sequence>
<dbReference type="AlphaFoldDB" id="A0A150B2M3"/>
<keyword evidence="1" id="KW-0472">Membrane</keyword>
<dbReference type="RefSeq" id="WP_017561823.1">
    <property type="nucleotide sequence ID" value="NZ_JARPVK010000011.1"/>
</dbReference>
<evidence type="ECO:0000256" key="1">
    <source>
        <dbReference type="SAM" id="Phobius"/>
    </source>
</evidence>
<dbReference type="Proteomes" id="UP000075591">
    <property type="component" value="Unassembled WGS sequence"/>
</dbReference>
<comment type="caution">
    <text evidence="2">The sequence shown here is derived from an EMBL/GenBank/DDBJ whole genome shotgun (WGS) entry which is preliminary data.</text>
</comment>